<protein>
    <recommendedName>
        <fullName evidence="3">Glutamate decarboxylase</fullName>
    </recommendedName>
</protein>
<keyword evidence="2" id="KW-1185">Reference proteome</keyword>
<evidence type="ECO:0008006" key="3">
    <source>
        <dbReference type="Google" id="ProtNLM"/>
    </source>
</evidence>
<dbReference type="RefSeq" id="WP_178621756.1">
    <property type="nucleotide sequence ID" value="NZ_JACRSS010000004.1"/>
</dbReference>
<comment type="caution">
    <text evidence="1">The sequence shown here is derived from an EMBL/GenBank/DDBJ whole genome shotgun (WGS) entry which is preliminary data.</text>
</comment>
<name>A0A926HWH6_9FIRM</name>
<reference evidence="1" key="1">
    <citation type="submission" date="2020-08" db="EMBL/GenBank/DDBJ databases">
        <title>Genome public.</title>
        <authorList>
            <person name="Liu C."/>
            <person name="Sun Q."/>
        </authorList>
    </citation>
    <scope>NUCLEOTIDE SEQUENCE</scope>
    <source>
        <strain evidence="1">NSJ-63</strain>
    </source>
</reference>
<accession>A0A926HWH6</accession>
<sequence length="65" mass="7478">MWIVIHMAKTSAVTDGIRALLENEGILVKVKPVYKKMSREENYYEILVLESEAEEAREIIIENGL</sequence>
<gene>
    <name evidence="1" type="ORF">H8693_08785</name>
</gene>
<dbReference type="AlphaFoldDB" id="A0A926HWH6"/>
<organism evidence="1 2">
    <name type="scientific">Guopingia tenuis</name>
    <dbReference type="NCBI Taxonomy" id="2763656"/>
    <lineage>
        <taxon>Bacteria</taxon>
        <taxon>Bacillati</taxon>
        <taxon>Bacillota</taxon>
        <taxon>Clostridia</taxon>
        <taxon>Christensenellales</taxon>
        <taxon>Christensenellaceae</taxon>
        <taxon>Guopingia</taxon>
    </lineage>
</organism>
<evidence type="ECO:0000313" key="2">
    <source>
        <dbReference type="Proteomes" id="UP000617951"/>
    </source>
</evidence>
<dbReference type="Proteomes" id="UP000617951">
    <property type="component" value="Unassembled WGS sequence"/>
</dbReference>
<proteinExistence type="predicted"/>
<dbReference type="EMBL" id="JACRSS010000004">
    <property type="protein sequence ID" value="MBC8539029.1"/>
    <property type="molecule type" value="Genomic_DNA"/>
</dbReference>
<evidence type="ECO:0000313" key="1">
    <source>
        <dbReference type="EMBL" id="MBC8539029.1"/>
    </source>
</evidence>